<dbReference type="NCBIfam" id="TIGR00090">
    <property type="entry name" value="rsfS_iojap_ybeB"/>
    <property type="match status" value="1"/>
</dbReference>
<dbReference type="GO" id="GO:0005737">
    <property type="term" value="C:cytoplasm"/>
    <property type="evidence" value="ECO:0007669"/>
    <property type="project" value="UniProtKB-SubCell"/>
</dbReference>
<keyword evidence="3 5" id="KW-0678">Repressor</keyword>
<evidence type="ECO:0000313" key="6">
    <source>
        <dbReference type="EMBL" id="QAY65307.1"/>
    </source>
</evidence>
<dbReference type="RefSeq" id="WP_129437747.1">
    <property type="nucleotide sequence ID" value="NZ_CP035492.1"/>
</dbReference>
<dbReference type="Pfam" id="PF02410">
    <property type="entry name" value="RsfS"/>
    <property type="match status" value="1"/>
</dbReference>
<dbReference type="AlphaFoldDB" id="A0A4P6EXG9"/>
<dbReference type="PANTHER" id="PTHR21043:SF0">
    <property type="entry name" value="MITOCHONDRIAL ASSEMBLY OF RIBOSOMAL LARGE SUBUNIT PROTEIN 1"/>
    <property type="match status" value="1"/>
</dbReference>
<dbReference type="GO" id="GO:0017148">
    <property type="term" value="P:negative regulation of translation"/>
    <property type="evidence" value="ECO:0007669"/>
    <property type="project" value="UniProtKB-UniRule"/>
</dbReference>
<accession>A0A4P6EXG9</accession>
<comment type="similarity">
    <text evidence="1 5">Belongs to the Iojap/RsfS family.</text>
</comment>
<reference evidence="6 7" key="1">
    <citation type="submission" date="2019-01" db="EMBL/GenBank/DDBJ databases">
        <title>Genome sequencing of strain FW100M-2.</title>
        <authorList>
            <person name="Heo J."/>
            <person name="Kim S.-J."/>
            <person name="Kim J.-S."/>
            <person name="Hong S.-B."/>
            <person name="Kwon S.-W."/>
        </authorList>
    </citation>
    <scope>NUCLEOTIDE SEQUENCE [LARGE SCALE GENOMIC DNA]</scope>
    <source>
        <strain evidence="6 7">FW100M-2</strain>
    </source>
</reference>
<keyword evidence="4 5" id="KW-0810">Translation regulation</keyword>
<dbReference type="OrthoDB" id="9793681at2"/>
<evidence type="ECO:0000256" key="5">
    <source>
        <dbReference type="HAMAP-Rule" id="MF_01477"/>
    </source>
</evidence>
<organism evidence="6 7">
    <name type="scientific">Paenibacillus protaetiae</name>
    <dbReference type="NCBI Taxonomy" id="2509456"/>
    <lineage>
        <taxon>Bacteria</taxon>
        <taxon>Bacillati</taxon>
        <taxon>Bacillota</taxon>
        <taxon>Bacilli</taxon>
        <taxon>Bacillales</taxon>
        <taxon>Paenibacillaceae</taxon>
        <taxon>Paenibacillus</taxon>
    </lineage>
</organism>
<evidence type="ECO:0000256" key="2">
    <source>
        <dbReference type="ARBA" id="ARBA00022490"/>
    </source>
</evidence>
<name>A0A4P6EXG9_9BACL</name>
<evidence type="ECO:0000256" key="4">
    <source>
        <dbReference type="ARBA" id="ARBA00022845"/>
    </source>
</evidence>
<dbReference type="EMBL" id="CP035492">
    <property type="protein sequence ID" value="QAY65307.1"/>
    <property type="molecule type" value="Genomic_DNA"/>
</dbReference>
<comment type="function">
    <text evidence="5">Functions as a ribosomal silencing factor. Interacts with ribosomal protein uL14 (rplN), blocking formation of intersubunit bridge B8. Prevents association of the 30S and 50S ribosomal subunits and the formation of functional ribosomes, thus repressing translation.</text>
</comment>
<comment type="subunit">
    <text evidence="5">Interacts with ribosomal protein uL14 (rplN).</text>
</comment>
<dbReference type="GO" id="GO:0090071">
    <property type="term" value="P:negative regulation of ribosome biogenesis"/>
    <property type="evidence" value="ECO:0007669"/>
    <property type="project" value="UniProtKB-UniRule"/>
</dbReference>
<dbReference type="Proteomes" id="UP000293568">
    <property type="component" value="Chromosome"/>
</dbReference>
<dbReference type="KEGG" id="pprt:ET464_01835"/>
<sequence length="115" mass="12953">MTVNSEKLLELTVAAAEDKKAHELVALNLKEISLVADYFVICHGNSDTQVQAIATAIRKQADELGVRIRGIEGMDTARWVLIDLGDVIVHVFHRDEREYYGIERLWSDAKVVEFA</sequence>
<comment type="subcellular location">
    <subcellularLocation>
        <location evidence="5">Cytoplasm</location>
    </subcellularLocation>
</comment>
<protein>
    <recommendedName>
        <fullName evidence="5">Ribosomal silencing factor RsfS</fullName>
    </recommendedName>
</protein>
<keyword evidence="2 5" id="KW-0963">Cytoplasm</keyword>
<dbReference type="FunFam" id="3.30.460.10:FF:000015">
    <property type="entry name" value="Ribosomal silencing factor RsfS"/>
    <property type="match status" value="1"/>
</dbReference>
<dbReference type="HAMAP" id="MF_01477">
    <property type="entry name" value="Iojap_RsfS"/>
    <property type="match status" value="1"/>
</dbReference>
<dbReference type="InterPro" id="IPR004394">
    <property type="entry name" value="Iojap/RsfS/C7orf30"/>
</dbReference>
<keyword evidence="7" id="KW-1185">Reference proteome</keyword>
<dbReference type="PANTHER" id="PTHR21043">
    <property type="entry name" value="IOJAP SUPERFAMILY ORTHOLOG"/>
    <property type="match status" value="1"/>
</dbReference>
<proteinExistence type="inferred from homology"/>
<dbReference type="GO" id="GO:0043023">
    <property type="term" value="F:ribosomal large subunit binding"/>
    <property type="evidence" value="ECO:0007669"/>
    <property type="project" value="TreeGrafter"/>
</dbReference>
<evidence type="ECO:0000256" key="1">
    <source>
        <dbReference type="ARBA" id="ARBA00010574"/>
    </source>
</evidence>
<gene>
    <name evidence="5 6" type="primary">rsfS</name>
    <name evidence="6" type="ORF">ET464_01835</name>
</gene>
<dbReference type="GO" id="GO:0042256">
    <property type="term" value="P:cytosolic ribosome assembly"/>
    <property type="evidence" value="ECO:0007669"/>
    <property type="project" value="UniProtKB-UniRule"/>
</dbReference>
<dbReference type="SUPFAM" id="SSF81301">
    <property type="entry name" value="Nucleotidyltransferase"/>
    <property type="match status" value="1"/>
</dbReference>
<dbReference type="Gene3D" id="3.30.460.10">
    <property type="entry name" value="Beta Polymerase, domain 2"/>
    <property type="match status" value="1"/>
</dbReference>
<dbReference type="InterPro" id="IPR043519">
    <property type="entry name" value="NT_sf"/>
</dbReference>
<evidence type="ECO:0000256" key="3">
    <source>
        <dbReference type="ARBA" id="ARBA00022491"/>
    </source>
</evidence>
<evidence type="ECO:0000313" key="7">
    <source>
        <dbReference type="Proteomes" id="UP000293568"/>
    </source>
</evidence>